<gene>
    <name evidence="1" type="ORF">B7Z12_21740</name>
</gene>
<protein>
    <submittedName>
        <fullName evidence="1">Conjugal transfer protein TrbE</fullName>
    </submittedName>
</protein>
<sequence>MLYLREYRPKADRLFDHLPWVALIGPGLVLNKDGSFQKTLAFRGPDLASATDAGLVATRAQLNNALRRLGSRWCLHIEAVRSPSQTYPTSQFPDPVSDLVDEERRESFEAQERHFESRYFLTFTYLPPEEAISTAESLLLENAPSGRGAEGMYRAALSDFLSTVHQIADILTAIMPEVAELTDDETLTYLHSCISTKRHPVATLETPAYLDAFLTDDDFQGGLLPRLGGQYLRTISVRAYPTTSCPGLLDRLNELGISYR</sequence>
<feature type="non-terminal residue" evidence="1">
    <location>
        <position position="260"/>
    </location>
</feature>
<comment type="caution">
    <text evidence="1">The sequence shown here is derived from an EMBL/GenBank/DDBJ whole genome shotgun (WGS) entry which is preliminary data.</text>
</comment>
<proteinExistence type="predicted"/>
<dbReference type="AlphaFoldDB" id="A0A258CPA2"/>
<dbReference type="EMBL" id="NCDQ01000669">
    <property type="protein sequence ID" value="OYW97370.1"/>
    <property type="molecule type" value="Genomic_DNA"/>
</dbReference>
<evidence type="ECO:0000313" key="1">
    <source>
        <dbReference type="EMBL" id="OYW97370.1"/>
    </source>
</evidence>
<organism evidence="1 2">
    <name type="scientific">Caulobacter vibrioides</name>
    <name type="common">Caulobacter crescentus</name>
    <dbReference type="NCBI Taxonomy" id="155892"/>
    <lineage>
        <taxon>Bacteria</taxon>
        <taxon>Pseudomonadati</taxon>
        <taxon>Pseudomonadota</taxon>
        <taxon>Alphaproteobacteria</taxon>
        <taxon>Caulobacterales</taxon>
        <taxon>Caulobacteraceae</taxon>
        <taxon>Caulobacter</taxon>
    </lineage>
</organism>
<name>A0A258CPA2_CAUVI</name>
<dbReference type="Proteomes" id="UP000215616">
    <property type="component" value="Unassembled WGS sequence"/>
</dbReference>
<evidence type="ECO:0000313" key="2">
    <source>
        <dbReference type="Proteomes" id="UP000215616"/>
    </source>
</evidence>
<accession>A0A258CPA2</accession>
<reference evidence="1 2" key="1">
    <citation type="submission" date="2017-03" db="EMBL/GenBank/DDBJ databases">
        <title>Lifting the veil on microbial sulfur biogeochemistry in mining wastewaters.</title>
        <authorList>
            <person name="Kantor R.S."/>
            <person name="Colenbrander Nelson T."/>
            <person name="Marshall S."/>
            <person name="Bennett D."/>
            <person name="Apte S."/>
            <person name="Camacho D."/>
            <person name="Thomas B.C."/>
            <person name="Warren L.A."/>
            <person name="Banfield J.F."/>
        </authorList>
    </citation>
    <scope>NUCLEOTIDE SEQUENCE [LARGE SCALE GENOMIC DNA]</scope>
    <source>
        <strain evidence="1">32-67-7</strain>
    </source>
</reference>